<dbReference type="InterPro" id="IPR001387">
    <property type="entry name" value="Cro/C1-type_HTH"/>
</dbReference>
<dbReference type="RefSeq" id="WP_156693440.1">
    <property type="nucleotide sequence ID" value="NZ_CP034279.1"/>
</dbReference>
<dbReference type="Proteomes" id="UP000422572">
    <property type="component" value="Chromosome"/>
</dbReference>
<name>A0A6I6F9E1_9ACTN</name>
<keyword evidence="3" id="KW-1185">Reference proteome</keyword>
<evidence type="ECO:0000259" key="1">
    <source>
        <dbReference type="PROSITE" id="PS50943"/>
    </source>
</evidence>
<dbReference type="InterPro" id="IPR011990">
    <property type="entry name" value="TPR-like_helical_dom_sf"/>
</dbReference>
<dbReference type="KEGG" id="sfic:EIZ62_16720"/>
<gene>
    <name evidence="2" type="ORF">EIZ62_16720</name>
</gene>
<dbReference type="AlphaFoldDB" id="A0A6I6F9E1"/>
<proteinExistence type="predicted"/>
<dbReference type="PROSITE" id="PS50943">
    <property type="entry name" value="HTH_CROC1"/>
    <property type="match status" value="1"/>
</dbReference>
<protein>
    <submittedName>
        <fullName evidence="2">XRE family transcriptional regulator</fullName>
    </submittedName>
</protein>
<dbReference type="SUPFAM" id="SSF47413">
    <property type="entry name" value="lambda repressor-like DNA-binding domains"/>
    <property type="match status" value="1"/>
</dbReference>
<organism evidence="2 3">
    <name type="scientific">Streptomyces ficellus</name>
    <dbReference type="NCBI Taxonomy" id="1977088"/>
    <lineage>
        <taxon>Bacteria</taxon>
        <taxon>Bacillati</taxon>
        <taxon>Actinomycetota</taxon>
        <taxon>Actinomycetes</taxon>
        <taxon>Kitasatosporales</taxon>
        <taxon>Streptomycetaceae</taxon>
        <taxon>Streptomyces</taxon>
    </lineage>
</organism>
<sequence>MTTTNEDDGVEPIGLLLRRLRMASGRTQEELAADLSARRGYPLEQGAVSRWETHERLPDPASRALLSAEFGVPEEELRRTVTLARRLRRQEKKHQTDQENDVFDRRGFLTASAGAGIAVIQPSSLLSSGRRIGADVPRQLSQRTARLRRLDDFVGGGDSYHVYVRELDDTIRLADEGVYSEATGRGLRGIIAEQAQLAGWAAYDAGNYQDARGHYMTALAASRAAEDTALEGNSLAFLAYLEWTVGGGSGVTFATAAYEALGSGTAPVVRALLADRLAWQHATSGNDREADYALGVAEEALHEHSDEPGPDWAYWVDADEIAIMTGRCWAELHRPLRAIPALEDALARYDDTRARDKALYLSWLASAYLDAGEVEHSTAITARVFDLSEGLASIRPMARARLMVKRLEPHRSLAPVGALLERAKG</sequence>
<dbReference type="GO" id="GO:0003677">
    <property type="term" value="F:DNA binding"/>
    <property type="evidence" value="ECO:0007669"/>
    <property type="project" value="InterPro"/>
</dbReference>
<feature type="domain" description="HTH cro/C1-type" evidence="1">
    <location>
        <begin position="17"/>
        <end position="77"/>
    </location>
</feature>
<accession>A0A6I6F9E1</accession>
<dbReference type="InterPro" id="IPR010982">
    <property type="entry name" value="Lambda_DNA-bd_dom_sf"/>
</dbReference>
<dbReference type="Gene3D" id="1.10.260.40">
    <property type="entry name" value="lambda repressor-like DNA-binding domains"/>
    <property type="match status" value="1"/>
</dbReference>
<dbReference type="EMBL" id="CP034279">
    <property type="protein sequence ID" value="QGV79701.1"/>
    <property type="molecule type" value="Genomic_DNA"/>
</dbReference>
<dbReference type="CDD" id="cd00093">
    <property type="entry name" value="HTH_XRE"/>
    <property type="match status" value="1"/>
</dbReference>
<reference evidence="2 3" key="1">
    <citation type="submission" date="2018-12" db="EMBL/GenBank/DDBJ databases">
        <title>Complete genome sequence of Streptomyces ficellus NRRL8067, the producer of ficellomycin, feldamycin and nojirimycin.</title>
        <authorList>
            <person name="Zhang H."/>
            <person name="Yue R."/>
            <person name="Liu Y."/>
            <person name="Li M."/>
            <person name="Mu H."/>
            <person name="Zhang J."/>
        </authorList>
    </citation>
    <scope>NUCLEOTIDE SEQUENCE [LARGE SCALE GENOMIC DNA]</scope>
    <source>
        <strain evidence="2 3">NRRL 8067</strain>
    </source>
</reference>
<dbReference type="OrthoDB" id="3213425at2"/>
<evidence type="ECO:0000313" key="2">
    <source>
        <dbReference type="EMBL" id="QGV79701.1"/>
    </source>
</evidence>
<evidence type="ECO:0000313" key="3">
    <source>
        <dbReference type="Proteomes" id="UP000422572"/>
    </source>
</evidence>
<dbReference type="Gene3D" id="1.25.40.10">
    <property type="entry name" value="Tetratricopeptide repeat domain"/>
    <property type="match status" value="1"/>
</dbReference>
<dbReference type="SMART" id="SM00530">
    <property type="entry name" value="HTH_XRE"/>
    <property type="match status" value="1"/>
</dbReference>